<keyword evidence="1" id="KW-0732">Signal</keyword>
<dbReference type="InterPro" id="IPR036514">
    <property type="entry name" value="SGNH_hydro_sf"/>
</dbReference>
<reference evidence="3 4" key="1">
    <citation type="journal article" date="2020" name="ISME J.">
        <title>Uncovering the hidden diversity of litter-decomposition mechanisms in mushroom-forming fungi.</title>
        <authorList>
            <person name="Floudas D."/>
            <person name="Bentzer J."/>
            <person name="Ahren D."/>
            <person name="Johansson T."/>
            <person name="Persson P."/>
            <person name="Tunlid A."/>
        </authorList>
    </citation>
    <scope>NUCLEOTIDE SEQUENCE [LARGE SCALE GENOMIC DNA]</scope>
    <source>
        <strain evidence="3 4">CBS 406.79</strain>
    </source>
</reference>
<evidence type="ECO:0000256" key="1">
    <source>
        <dbReference type="SAM" id="SignalP"/>
    </source>
</evidence>
<name>A0A8H5GE50_9AGAR</name>
<dbReference type="Pfam" id="PF13472">
    <property type="entry name" value="Lipase_GDSL_2"/>
    <property type="match status" value="1"/>
</dbReference>
<evidence type="ECO:0000259" key="2">
    <source>
        <dbReference type="Pfam" id="PF13472"/>
    </source>
</evidence>
<dbReference type="PANTHER" id="PTHR37834:SF2">
    <property type="entry name" value="ESTERASE, SGNH HYDROLASE-TYPE"/>
    <property type="match status" value="1"/>
</dbReference>
<evidence type="ECO:0000313" key="4">
    <source>
        <dbReference type="Proteomes" id="UP000518752"/>
    </source>
</evidence>
<dbReference type="InterPro" id="IPR013830">
    <property type="entry name" value="SGNH_hydro"/>
</dbReference>
<feature type="domain" description="SGNH hydrolase-type esterase" evidence="2">
    <location>
        <begin position="159"/>
        <end position="320"/>
    </location>
</feature>
<organism evidence="3 4">
    <name type="scientific">Collybiopsis confluens</name>
    <dbReference type="NCBI Taxonomy" id="2823264"/>
    <lineage>
        <taxon>Eukaryota</taxon>
        <taxon>Fungi</taxon>
        <taxon>Dikarya</taxon>
        <taxon>Basidiomycota</taxon>
        <taxon>Agaricomycotina</taxon>
        <taxon>Agaricomycetes</taxon>
        <taxon>Agaricomycetidae</taxon>
        <taxon>Agaricales</taxon>
        <taxon>Marasmiineae</taxon>
        <taxon>Omphalotaceae</taxon>
        <taxon>Collybiopsis</taxon>
    </lineage>
</organism>
<evidence type="ECO:0000313" key="3">
    <source>
        <dbReference type="EMBL" id="KAF5363116.1"/>
    </source>
</evidence>
<dbReference type="Proteomes" id="UP000518752">
    <property type="component" value="Unassembled WGS sequence"/>
</dbReference>
<dbReference type="InterPro" id="IPR052762">
    <property type="entry name" value="PCW_deacetylase/CE"/>
</dbReference>
<accession>A0A8H5GE50</accession>
<protein>
    <recommendedName>
        <fullName evidence="2">SGNH hydrolase-type esterase domain-containing protein</fullName>
    </recommendedName>
</protein>
<feature type="signal peptide" evidence="1">
    <location>
        <begin position="1"/>
        <end position="21"/>
    </location>
</feature>
<dbReference type="SUPFAM" id="SSF52266">
    <property type="entry name" value="SGNH hydrolase"/>
    <property type="match status" value="1"/>
</dbReference>
<gene>
    <name evidence="3" type="ORF">D9757_011722</name>
</gene>
<comment type="caution">
    <text evidence="3">The sequence shown here is derived from an EMBL/GenBank/DDBJ whole genome shotgun (WGS) entry which is preliminary data.</text>
</comment>
<proteinExistence type="predicted"/>
<dbReference type="Gene3D" id="3.40.50.1110">
    <property type="entry name" value="SGNH hydrolase"/>
    <property type="match status" value="1"/>
</dbReference>
<keyword evidence="4" id="KW-1185">Reference proteome</keyword>
<feature type="chain" id="PRO_5034739429" description="SGNH hydrolase-type esterase domain-containing protein" evidence="1">
    <location>
        <begin position="22"/>
        <end position="329"/>
    </location>
</feature>
<dbReference type="EMBL" id="JAACJN010000190">
    <property type="protein sequence ID" value="KAF5363116.1"/>
    <property type="molecule type" value="Genomic_DNA"/>
</dbReference>
<dbReference type="PANTHER" id="PTHR37834">
    <property type="entry name" value="GDSL-LIKE LIPASE/ACYLHYDROLASE DOMAIN PROTEIN (AFU_ORTHOLOGUE AFUA_2G00620)"/>
    <property type="match status" value="1"/>
</dbReference>
<dbReference type="OrthoDB" id="426133at2759"/>
<dbReference type="AlphaFoldDB" id="A0A8H5GE50"/>
<sequence>MKSWIIVTHVLMATVFHSVVGDTVMSSSLVIQNDDPLVHFHGRWDESPGTWWAGSGFKLHVQNLKTMSINLGPHTTAPLASVGVSLDYDSFTTINVSQGLNNIVGPTALNIEQTEGKSTSVVRLNVEGWQNNRINLESVLLNSDAKLLPYTPLKLAFQFVGDSLSAGQFLPEGVDQAWPFLTGERFRAEHNVNAQPGAALTTDTEQTEDTGYFYTTDHNFTTPWDFQRDQPPPTHVVIHIGANDAAQNVSDTEFVQVYTNFLIRLRNLYPHQPVFVFTPWGWPSADGSISQYYQGQYQIIVEQRHKAGDEQVFLVNTTGWVTWEDVFPE</sequence>